<protein>
    <submittedName>
        <fullName evidence="1">DUF2521 family protein</fullName>
    </submittedName>
</protein>
<dbReference type="InterPro" id="IPR019667">
    <property type="entry name" value="Uncharacterised_YbaK"/>
</dbReference>
<name>A0A942UW70_9BACI</name>
<evidence type="ECO:0000313" key="1">
    <source>
        <dbReference type="EMBL" id="MBS4225004.1"/>
    </source>
</evidence>
<dbReference type="Proteomes" id="UP000676456">
    <property type="component" value="Unassembled WGS sequence"/>
</dbReference>
<proteinExistence type="predicted"/>
<gene>
    <name evidence="1" type="ORF">KHA91_20105</name>
</gene>
<keyword evidence="2" id="KW-1185">Reference proteome</keyword>
<comment type="caution">
    <text evidence="1">The sequence shown here is derived from an EMBL/GenBank/DDBJ whole genome shotgun (WGS) entry which is preliminary data.</text>
</comment>
<sequence length="147" mass="17777">MIVVTTFEEKKREKQLTYERKLLRELSMVELKKSVLLHFAAARKSLNPWLDEGVEEACFDVAIEAFLTGGEFSRFTVHGETMEMAKRRCRSEIKHFTDTLYHFWLYWDYGKETIRDESIYFSCEHFVDSWWKEGYIKGERRHKLRLH</sequence>
<dbReference type="EMBL" id="JAGYPN010000006">
    <property type="protein sequence ID" value="MBS4225004.1"/>
    <property type="molecule type" value="Genomic_DNA"/>
</dbReference>
<reference evidence="1 2" key="1">
    <citation type="submission" date="2021-05" db="EMBL/GenBank/DDBJ databases">
        <title>Novel Bacillus species.</title>
        <authorList>
            <person name="Liu G."/>
        </authorList>
    </citation>
    <scope>NUCLEOTIDE SEQUENCE [LARGE SCALE GENOMIC DNA]</scope>
    <source>
        <strain evidence="1 2">FJAT-49682</strain>
    </source>
</reference>
<dbReference type="RefSeq" id="WP_213100063.1">
    <property type="nucleotide sequence ID" value="NZ_JAGYPH010000006.1"/>
</dbReference>
<organism evidence="1 2">
    <name type="scientific">Lederbergia citrea</name>
    <dbReference type="NCBI Taxonomy" id="2833581"/>
    <lineage>
        <taxon>Bacteria</taxon>
        <taxon>Bacillati</taxon>
        <taxon>Bacillota</taxon>
        <taxon>Bacilli</taxon>
        <taxon>Bacillales</taxon>
        <taxon>Bacillaceae</taxon>
        <taxon>Lederbergia</taxon>
    </lineage>
</organism>
<evidence type="ECO:0000313" key="2">
    <source>
        <dbReference type="Proteomes" id="UP000676456"/>
    </source>
</evidence>
<dbReference type="Pfam" id="PF10730">
    <property type="entry name" value="DUF2521"/>
    <property type="match status" value="1"/>
</dbReference>
<accession>A0A942UW70</accession>
<dbReference type="AlphaFoldDB" id="A0A942UW70"/>